<name>A0A238H9H8_9BURK</name>
<proteinExistence type="predicted"/>
<organism evidence="1 2">
    <name type="scientific">Burkholderia singularis</name>
    <dbReference type="NCBI Taxonomy" id="1503053"/>
    <lineage>
        <taxon>Bacteria</taxon>
        <taxon>Pseudomonadati</taxon>
        <taxon>Pseudomonadota</taxon>
        <taxon>Betaproteobacteria</taxon>
        <taxon>Burkholderiales</taxon>
        <taxon>Burkholderiaceae</taxon>
        <taxon>Burkholderia</taxon>
        <taxon>pseudomallei group</taxon>
    </lineage>
</organism>
<evidence type="ECO:0000313" key="1">
    <source>
        <dbReference type="EMBL" id="SMG01667.1"/>
    </source>
</evidence>
<dbReference type="EMBL" id="FXAN01000079">
    <property type="protein sequence ID" value="SMG01667.1"/>
    <property type="molecule type" value="Genomic_DNA"/>
</dbReference>
<evidence type="ECO:0000313" key="2">
    <source>
        <dbReference type="Proteomes" id="UP000198460"/>
    </source>
</evidence>
<dbReference type="AlphaFoldDB" id="A0A238H9H8"/>
<sequence>MPRTKAANESATKRLSDVVSISRQFMRSVRIDADFGREDALSGYICQGTARALVENMARQIVETRQRAFTWTGPYGGGKSSLALMLCSLVGPQAKLRARARQILGFPESSLVERAFASKGDGWLVLPVVGKRGSVINELSAALARAQSPSKSRKTTNIISDLVSAAENHPHGVLVVVDELGKFLESSAQDGDDIYFFQELAEAASRCAGKLVVVGILHQAFEAYATRLGRQARDDWAKVQGRFVDIPLVSATDEVIELVGRAIQVTDGPDLAAAGKLAERIASAVRERRPGTPATLADSLKRCWPLHPVTAALLGPISKRRFGQNERSTFGFLASREPLGFAEFLDGYAAEWQYMYGPSRYWEYLRANLEPAILASPDGHRWALAAEAVERAEAKGQDIHVQLTKTVALIEMFRNGSGLVADSRVLSVSIPSATDHEIRKALHELADWKVLIERKHLGAWGVYAGSDFDIEGAINSARAELGEPDLDRISSLTDLQPILAKRLYHQTGTMRWFARRIVQLSDVEQHLDRFKNDPRSAGAFLMCLPDTGQSLKSAEHRVRKASEYADGRTILLGTPRNAERISELSLELAAAERVTQTRPELHGDSVARRELVGRIEAIRSSLEEELADAFSLSRWHSKGEVVGKDHGTVLSAIASSIAAEVYNKTPYIFSELINREEPSSNSVKARKELMYRMITHGHREALGYEGYPADAGLYFTVLQSLGLHRPRDGGQWGFGDPSMNPSGQSMEALWYRTKNFVLDSGKSTILADLYALWAAPPFGLRAGVMPILALAFFLAHRSSLAMYVDGVFTSDLSEAVVDEWILDATAIRFQHVEASKDQVKLVDAIARSVSDHTQTEVGKAPLDAARGLVGLVVSLPGWSKRTTTISTLAQDVRAMLLKANDPHKVLFADLPTLLDAREPEELVTKLSAITSELSVAYDNMLNFVRTRLLDALDHTEGDVESLRQRAATIKGITGDFRLDAFAARLEAYDEDPQTIEGLISLAVNKPATAWVDRDVDAAVVTLATWAIEFRKTEIMAHLRGRPSTRRVIGVVFGASHGMDVSQSIDIAEKDVPVVDRLVKSILARTQGEKSEVVLAALAEAGALMANQGKKERHDG</sequence>
<reference evidence="1 2" key="1">
    <citation type="submission" date="2017-04" db="EMBL/GenBank/DDBJ databases">
        <authorList>
            <person name="Afonso C.L."/>
            <person name="Miller P.J."/>
            <person name="Scott M.A."/>
            <person name="Spackman E."/>
            <person name="Goraichik I."/>
            <person name="Dimitrov K.M."/>
            <person name="Suarez D.L."/>
            <person name="Swayne D.E."/>
        </authorList>
    </citation>
    <scope>NUCLEOTIDE SEQUENCE [LARGE SCALE GENOMIC DNA]</scope>
    <source>
        <strain evidence="1">LMG 28154</strain>
    </source>
</reference>
<dbReference type="Proteomes" id="UP000198460">
    <property type="component" value="Unassembled WGS sequence"/>
</dbReference>
<accession>A0A238H9H8</accession>
<gene>
    <name evidence="1" type="ORF">BSIN_4551</name>
</gene>
<evidence type="ECO:0008006" key="3">
    <source>
        <dbReference type="Google" id="ProtNLM"/>
    </source>
</evidence>
<protein>
    <recommendedName>
        <fullName evidence="3">ATP-binding protein</fullName>
    </recommendedName>
</protein>